<dbReference type="EMBL" id="JAINVB010000001">
    <property type="protein sequence ID" value="MCK0087681.1"/>
    <property type="molecule type" value="Genomic_DNA"/>
</dbReference>
<proteinExistence type="predicted"/>
<protein>
    <submittedName>
        <fullName evidence="1">Uncharacterized protein</fullName>
    </submittedName>
</protein>
<reference evidence="1" key="1">
    <citation type="journal article" date="2022" name="Cell Host Microbe">
        <title>Colonization of the live biotherapeutic product VE303 and modulation of the microbiota and metabolites in healthy volunteers.</title>
        <authorList>
            <person name="Dsouza M."/>
            <person name="Menon R."/>
            <person name="Crossette E."/>
            <person name="Bhattarai S.K."/>
            <person name="Schneider J."/>
            <person name="Kim Y.G."/>
            <person name="Reddy S."/>
            <person name="Caballero S."/>
            <person name="Felix C."/>
            <person name="Cornacchione L."/>
            <person name="Hendrickson J."/>
            <person name="Watson A.R."/>
            <person name="Minot S.S."/>
            <person name="Greenfield N."/>
            <person name="Schopf L."/>
            <person name="Szabady R."/>
            <person name="Patarroyo J."/>
            <person name="Smith W."/>
            <person name="Harrison P."/>
            <person name="Kuijper E.J."/>
            <person name="Kelly C.P."/>
            <person name="Olle B."/>
            <person name="Bobilev D."/>
            <person name="Silber J.L."/>
            <person name="Bucci V."/>
            <person name="Roberts B."/>
            <person name="Faith J."/>
            <person name="Norman J.M."/>
        </authorList>
    </citation>
    <scope>NUCLEOTIDE SEQUENCE</scope>
    <source>
        <strain evidence="1">VE303-04</strain>
    </source>
</reference>
<dbReference type="Proteomes" id="UP001203136">
    <property type="component" value="Unassembled WGS sequence"/>
</dbReference>
<evidence type="ECO:0000313" key="1">
    <source>
        <dbReference type="EMBL" id="MCK0087681.1"/>
    </source>
</evidence>
<name>A0AAW5F791_CLOSY</name>
<dbReference type="AlphaFoldDB" id="A0AAW5F791"/>
<gene>
    <name evidence="1" type="ORF">K5I21_17730</name>
</gene>
<accession>A0AAW5F791</accession>
<comment type="caution">
    <text evidence="1">The sequence shown here is derived from an EMBL/GenBank/DDBJ whole genome shotgun (WGS) entry which is preliminary data.</text>
</comment>
<evidence type="ECO:0000313" key="2">
    <source>
        <dbReference type="Proteomes" id="UP001203136"/>
    </source>
</evidence>
<organism evidence="1 2">
    <name type="scientific">Clostridium symbiosum</name>
    <name type="common">Bacteroides symbiosus</name>
    <dbReference type="NCBI Taxonomy" id="1512"/>
    <lineage>
        <taxon>Bacteria</taxon>
        <taxon>Bacillati</taxon>
        <taxon>Bacillota</taxon>
        <taxon>Clostridia</taxon>
        <taxon>Lachnospirales</taxon>
        <taxon>Lachnospiraceae</taxon>
        <taxon>Otoolea</taxon>
    </lineage>
</organism>
<dbReference type="RefSeq" id="WP_003501208.1">
    <property type="nucleotide sequence ID" value="NZ_JADMYE010000097.1"/>
</dbReference>
<sequence length="59" mass="6881">MDIFEQMRKRIGCDYISCLPTKKDAVRKELAALPPDVCPEDEMKRFLIYVFGEQAVKDE</sequence>